<keyword evidence="4" id="KW-1185">Reference proteome</keyword>
<feature type="compositionally biased region" description="Polar residues" evidence="1">
    <location>
        <begin position="204"/>
        <end position="219"/>
    </location>
</feature>
<feature type="compositionally biased region" description="Polar residues" evidence="1">
    <location>
        <begin position="38"/>
        <end position="47"/>
    </location>
</feature>
<evidence type="ECO:0000256" key="1">
    <source>
        <dbReference type="SAM" id="MobiDB-lite"/>
    </source>
</evidence>
<feature type="compositionally biased region" description="Low complexity" evidence="1">
    <location>
        <begin position="106"/>
        <end position="122"/>
    </location>
</feature>
<feature type="region of interest" description="Disordered" evidence="1">
    <location>
        <begin position="1"/>
        <end position="23"/>
    </location>
</feature>
<evidence type="ECO:0000313" key="3">
    <source>
        <dbReference type="EMBL" id="TVY93829.1"/>
    </source>
</evidence>
<accession>A0A559MLJ1</accession>
<protein>
    <recommendedName>
        <fullName evidence="2">Inner kinetochore subunit AME1 domain-containing protein</fullName>
    </recommendedName>
</protein>
<reference evidence="3 4" key="1">
    <citation type="submission" date="2018-05" db="EMBL/GenBank/DDBJ databases">
        <title>Genome sequencing and assembly of the regulated plant pathogen Lachnellula willkommii and related sister species for the development of diagnostic species identification markers.</title>
        <authorList>
            <person name="Giroux E."/>
            <person name="Bilodeau G."/>
        </authorList>
    </citation>
    <scope>NUCLEOTIDE SEQUENCE [LARGE SCALE GENOMIC DNA]</scope>
    <source>
        <strain evidence="3 4">CBS 172.35</strain>
    </source>
</reference>
<name>A0A559MLJ1_9HELO</name>
<feature type="region of interest" description="Disordered" evidence="1">
    <location>
        <begin position="35"/>
        <end position="306"/>
    </location>
</feature>
<feature type="compositionally biased region" description="Low complexity" evidence="1">
    <location>
        <begin position="51"/>
        <end position="71"/>
    </location>
</feature>
<comment type="caution">
    <text evidence="3">The sequence shown here is derived from an EMBL/GenBank/DDBJ whole genome shotgun (WGS) entry which is preliminary data.</text>
</comment>
<feature type="domain" description="Inner kinetochore subunit AME1" evidence="2">
    <location>
        <begin position="417"/>
        <end position="605"/>
    </location>
</feature>
<dbReference type="EMBL" id="QGML01000074">
    <property type="protein sequence ID" value="TVY93829.1"/>
    <property type="molecule type" value="Genomic_DNA"/>
</dbReference>
<organism evidence="3 4">
    <name type="scientific">Lachnellula willkommii</name>
    <dbReference type="NCBI Taxonomy" id="215461"/>
    <lineage>
        <taxon>Eukaryota</taxon>
        <taxon>Fungi</taxon>
        <taxon>Dikarya</taxon>
        <taxon>Ascomycota</taxon>
        <taxon>Pezizomycotina</taxon>
        <taxon>Leotiomycetes</taxon>
        <taxon>Helotiales</taxon>
        <taxon>Lachnaceae</taxon>
        <taxon>Lachnellula</taxon>
    </lineage>
</organism>
<dbReference type="Pfam" id="PF20994">
    <property type="entry name" value="CENPU"/>
    <property type="match status" value="1"/>
</dbReference>
<gene>
    <name evidence="3" type="ORF">LAWI1_G000736</name>
</gene>
<feature type="compositionally biased region" description="Polar residues" evidence="1">
    <location>
        <begin position="244"/>
        <end position="255"/>
    </location>
</feature>
<dbReference type="AlphaFoldDB" id="A0A559MLJ1"/>
<evidence type="ECO:0000259" key="2">
    <source>
        <dbReference type="Pfam" id="PF20994"/>
    </source>
</evidence>
<proteinExistence type="predicted"/>
<feature type="region of interest" description="Disordered" evidence="1">
    <location>
        <begin position="318"/>
        <end position="380"/>
    </location>
</feature>
<dbReference type="Proteomes" id="UP000315522">
    <property type="component" value="Unassembled WGS sequence"/>
</dbReference>
<evidence type="ECO:0000313" key="4">
    <source>
        <dbReference type="Proteomes" id="UP000315522"/>
    </source>
</evidence>
<dbReference type="InterPro" id="IPR048743">
    <property type="entry name" value="AME1"/>
</dbReference>
<sequence length="617" mass="68361">MASREERMQQRLRGSQRRQVKDVDFGLAIPAALVSESPAVSTQQTPQLELPSVPSTRRTPTTRSRAQTTPSNRPPTQDGSRPGTRSGNVDANISAKRRKLDTDVEPSSSQSTRSSRTAPRPSIYALPGDDAQDSSLLDVLNAADDTEIIAPAPEPESAPPVSQRRPHTARTPSLAPPTAEEITESPADAPGSGHRSRINIAEAVSTSSRLHILQESSIAHSELETPVQRKRKRGDATLTPIESVVSQNPSVSARQPSLVDDVDELSPDQPTRHKRKHKVVVEEDLSVDEDPSRLSTEHEEAEQIDDLQAAAVLKKNRGRRVSRNFQPEPSPDLDEAEVQPTVKTKTNRRKLQKVSSPVKQLHPKKLSTKAKSVTKKAKLRSRSPIPVPVYRLTRQPIYDEDESDAEILNSGIPHTRRGGVNTIDVLSKISQEIIGSGLEMLEEGGNNTEEPLIRQEYKTKWQALKSFGEDLQTRLLDHTINLDNAYSLEKRVREQQKVKLGLRDEILRIRAERQQVALRMDEIRTRHENEGNKAQARDIVNTAVYDIELAVERGRATESRTTADGSIEKSGLEVLLKRVAGEVSNEGYSGGLLQQIKDFNAFLERAASALESKRSKL</sequence>
<feature type="compositionally biased region" description="Basic residues" evidence="1">
    <location>
        <begin position="361"/>
        <end position="380"/>
    </location>
</feature>
<feature type="compositionally biased region" description="Polar residues" evidence="1">
    <location>
        <begin position="74"/>
        <end position="91"/>
    </location>
</feature>